<protein>
    <submittedName>
        <fullName evidence="3">Uncharacterized protein</fullName>
    </submittedName>
</protein>
<evidence type="ECO:0000313" key="3">
    <source>
        <dbReference type="EMBL" id="CAF4145941.1"/>
    </source>
</evidence>
<organism evidence="3 4">
    <name type="scientific">Rotaria sordida</name>
    <dbReference type="NCBI Taxonomy" id="392033"/>
    <lineage>
        <taxon>Eukaryota</taxon>
        <taxon>Metazoa</taxon>
        <taxon>Spiralia</taxon>
        <taxon>Gnathifera</taxon>
        <taxon>Rotifera</taxon>
        <taxon>Eurotatoria</taxon>
        <taxon>Bdelloidea</taxon>
        <taxon>Philodinida</taxon>
        <taxon>Philodinidae</taxon>
        <taxon>Rotaria</taxon>
    </lineage>
</organism>
<dbReference type="EMBL" id="CAJOBE010012232">
    <property type="protein sequence ID" value="CAF4145941.1"/>
    <property type="molecule type" value="Genomic_DNA"/>
</dbReference>
<evidence type="ECO:0000256" key="1">
    <source>
        <dbReference type="SAM" id="MobiDB-lite"/>
    </source>
</evidence>
<dbReference type="Proteomes" id="UP000663889">
    <property type="component" value="Unassembled WGS sequence"/>
</dbReference>
<evidence type="ECO:0000313" key="2">
    <source>
        <dbReference type="EMBL" id="CAF1510209.1"/>
    </source>
</evidence>
<dbReference type="EMBL" id="CAJNOU010006687">
    <property type="protein sequence ID" value="CAF1510209.1"/>
    <property type="molecule type" value="Genomic_DNA"/>
</dbReference>
<gene>
    <name evidence="3" type="ORF">FNK824_LOCUS33437</name>
    <name evidence="2" type="ORF">SEV965_LOCUS36518</name>
</gene>
<dbReference type="Proteomes" id="UP000663874">
    <property type="component" value="Unassembled WGS sequence"/>
</dbReference>
<reference evidence="3" key="1">
    <citation type="submission" date="2021-02" db="EMBL/GenBank/DDBJ databases">
        <authorList>
            <person name="Nowell W R."/>
        </authorList>
    </citation>
    <scope>NUCLEOTIDE SEQUENCE</scope>
</reference>
<accession>A0A819XS30</accession>
<evidence type="ECO:0000313" key="4">
    <source>
        <dbReference type="Proteomes" id="UP000663874"/>
    </source>
</evidence>
<dbReference type="AlphaFoldDB" id="A0A819XS30"/>
<sequence>MSGRKSRPDTDKPTFNNKADTNSTYRSEALNKAKDANGIARAQSPKSTTYVPEICHGFPTGNKLRQYGYASQTGGSVTIRQDPATKYPDGGSQKPHFNAGPTGGKLYQHHYFEKTNKK</sequence>
<feature type="compositionally biased region" description="Basic and acidic residues" evidence="1">
    <location>
        <begin position="1"/>
        <end position="12"/>
    </location>
</feature>
<feature type="region of interest" description="Disordered" evidence="1">
    <location>
        <begin position="1"/>
        <end position="52"/>
    </location>
</feature>
<feature type="compositionally biased region" description="Polar residues" evidence="1">
    <location>
        <begin position="13"/>
        <end position="26"/>
    </location>
</feature>
<feature type="region of interest" description="Disordered" evidence="1">
    <location>
        <begin position="73"/>
        <end position="106"/>
    </location>
</feature>
<name>A0A819XS30_9BILA</name>
<comment type="caution">
    <text evidence="3">The sequence shown here is derived from an EMBL/GenBank/DDBJ whole genome shotgun (WGS) entry which is preliminary data.</text>
</comment>
<proteinExistence type="predicted"/>